<protein>
    <submittedName>
        <fullName evidence="1">Uncharacterized protein</fullName>
    </submittedName>
</protein>
<reference evidence="1" key="1">
    <citation type="submission" date="2020-08" db="EMBL/GenBank/DDBJ databases">
        <authorList>
            <person name="Shi Q."/>
        </authorList>
    </citation>
    <scope>NUCLEOTIDE SEQUENCE</scope>
    <source>
        <strain evidence="1">HS2953</strain>
        <plasmid evidence="1">pHS2953-KPC</plasmid>
    </source>
</reference>
<proteinExistence type="predicted"/>
<name>A0A7T0MAG5_KLEPN</name>
<organism evidence="1">
    <name type="scientific">Klebsiella pneumoniae</name>
    <dbReference type="NCBI Taxonomy" id="573"/>
    <lineage>
        <taxon>Bacteria</taxon>
        <taxon>Pseudomonadati</taxon>
        <taxon>Pseudomonadota</taxon>
        <taxon>Gammaproteobacteria</taxon>
        <taxon>Enterobacterales</taxon>
        <taxon>Enterobacteriaceae</taxon>
        <taxon>Klebsiella/Raoultella group</taxon>
        <taxon>Klebsiella</taxon>
        <taxon>Klebsiella pneumoniae complex</taxon>
    </lineage>
</organism>
<sequence>MSHEKVEKLGDFSVKEFKIFLYNHNNNIEIGMVKNIKKGCSPASFSLTHLTQEVFSEYVLLHHQSPTVPQRKCGKTHKQPVASLNQFSFWQTDCDLKILSASQFEPFW</sequence>
<dbReference type="EMBL" id="MT875328">
    <property type="protein sequence ID" value="QPL19210.1"/>
    <property type="molecule type" value="Genomic_DNA"/>
</dbReference>
<keyword evidence="1" id="KW-0614">Plasmid</keyword>
<accession>A0A7T0MAG5</accession>
<dbReference type="AlphaFoldDB" id="A0A7T0MAG5"/>
<evidence type="ECO:0000313" key="1">
    <source>
        <dbReference type="EMBL" id="QPL19210.1"/>
    </source>
</evidence>
<geneLocation type="plasmid" evidence="1">
    <name>pHS2953-KPC</name>
</geneLocation>